<reference evidence="3 4" key="1">
    <citation type="journal article" date="2021" name="Elife">
        <title>Chloroplast acquisition without the gene transfer in kleptoplastic sea slugs, Plakobranchus ocellatus.</title>
        <authorList>
            <person name="Maeda T."/>
            <person name="Takahashi S."/>
            <person name="Yoshida T."/>
            <person name="Shimamura S."/>
            <person name="Takaki Y."/>
            <person name="Nagai Y."/>
            <person name="Toyoda A."/>
            <person name="Suzuki Y."/>
            <person name="Arimoto A."/>
            <person name="Ishii H."/>
            <person name="Satoh N."/>
            <person name="Nishiyama T."/>
            <person name="Hasebe M."/>
            <person name="Maruyama T."/>
            <person name="Minagawa J."/>
            <person name="Obokata J."/>
            <person name="Shigenobu S."/>
        </authorList>
    </citation>
    <scope>NUCLEOTIDE SEQUENCE [LARGE SCALE GENOMIC DNA]</scope>
</reference>
<keyword evidence="2" id="KW-1133">Transmembrane helix</keyword>
<accession>A0AAV4IJI0</accession>
<feature type="region of interest" description="Disordered" evidence="1">
    <location>
        <begin position="30"/>
        <end position="57"/>
    </location>
</feature>
<dbReference type="AlphaFoldDB" id="A0AAV4IJI0"/>
<dbReference type="Proteomes" id="UP000762676">
    <property type="component" value="Unassembled WGS sequence"/>
</dbReference>
<keyword evidence="2" id="KW-0472">Membrane</keyword>
<sequence>MYHGVLAVTSSRHLSSAHAHTPHRTLTLAASTYSSPGRTPPTARLGKPASASTTGQHPPNLLPTLVLAFLVFAGINMYLHMRSLTGFSTSCLCPFY</sequence>
<keyword evidence="2" id="KW-0812">Transmembrane</keyword>
<feature type="transmembrane region" description="Helical" evidence="2">
    <location>
        <begin position="61"/>
        <end position="79"/>
    </location>
</feature>
<proteinExistence type="predicted"/>
<protein>
    <submittedName>
        <fullName evidence="3">Uncharacterized protein</fullName>
    </submittedName>
</protein>
<keyword evidence="4" id="KW-1185">Reference proteome</keyword>
<gene>
    <name evidence="3" type="ORF">ElyMa_004808000</name>
</gene>
<name>A0AAV4IJI0_9GAST</name>
<evidence type="ECO:0000313" key="3">
    <source>
        <dbReference type="EMBL" id="GFS10399.1"/>
    </source>
</evidence>
<evidence type="ECO:0000256" key="1">
    <source>
        <dbReference type="SAM" id="MobiDB-lite"/>
    </source>
</evidence>
<organism evidence="3 4">
    <name type="scientific">Elysia marginata</name>
    <dbReference type="NCBI Taxonomy" id="1093978"/>
    <lineage>
        <taxon>Eukaryota</taxon>
        <taxon>Metazoa</taxon>
        <taxon>Spiralia</taxon>
        <taxon>Lophotrochozoa</taxon>
        <taxon>Mollusca</taxon>
        <taxon>Gastropoda</taxon>
        <taxon>Heterobranchia</taxon>
        <taxon>Euthyneura</taxon>
        <taxon>Panpulmonata</taxon>
        <taxon>Sacoglossa</taxon>
        <taxon>Placobranchoidea</taxon>
        <taxon>Plakobranchidae</taxon>
        <taxon>Elysia</taxon>
    </lineage>
</organism>
<dbReference type="EMBL" id="BMAT01009627">
    <property type="protein sequence ID" value="GFS10399.1"/>
    <property type="molecule type" value="Genomic_DNA"/>
</dbReference>
<evidence type="ECO:0000256" key="2">
    <source>
        <dbReference type="SAM" id="Phobius"/>
    </source>
</evidence>
<evidence type="ECO:0000313" key="4">
    <source>
        <dbReference type="Proteomes" id="UP000762676"/>
    </source>
</evidence>
<comment type="caution">
    <text evidence="3">The sequence shown here is derived from an EMBL/GenBank/DDBJ whole genome shotgun (WGS) entry which is preliminary data.</text>
</comment>